<organism evidence="1 2">
    <name type="scientific">Pandoraea pneumonica</name>
    <dbReference type="NCBI Taxonomy" id="2508299"/>
    <lineage>
        <taxon>Bacteria</taxon>
        <taxon>Pseudomonadati</taxon>
        <taxon>Pseudomonadota</taxon>
        <taxon>Betaproteobacteria</taxon>
        <taxon>Burkholderiales</taxon>
        <taxon>Burkholderiaceae</taxon>
        <taxon>Pandoraea</taxon>
    </lineage>
</organism>
<accession>A0A5E4Z9E3</accession>
<keyword evidence="2" id="KW-1185">Reference proteome</keyword>
<name>A0A5E4Z9E3_9BURK</name>
<dbReference type="EMBL" id="CABPSK010000008">
    <property type="protein sequence ID" value="VVE57789.1"/>
    <property type="molecule type" value="Genomic_DNA"/>
</dbReference>
<dbReference type="Proteomes" id="UP000366945">
    <property type="component" value="Unassembled WGS sequence"/>
</dbReference>
<gene>
    <name evidence="1" type="ORF">PPN31114_05238</name>
</gene>
<dbReference type="AlphaFoldDB" id="A0A5E4Z9E3"/>
<sequence length="261" mass="28618">MAHATNGTQAEYVQVVNELHDALGIDFPNAPNGHHAERMGKRALRRLSEIGRAINEARAKAPWLMKDIANGSLGNDLHRTLKDIDDKQRESPSGNFFERWSYRRAFDEMRSQDRQDNHHIFRSVSDKQGNNVAVIYTYKIVDGDKMNLSAAASYRLVDGTPKESTLTIDGADNETSFNRRILASLGLEAPNSAEDAPHSIARADDHLRLATISSPRVSPPVGLGRLVHSLSSFDAPNDGIDHVSSAIPPAHAASVSLAVLR</sequence>
<dbReference type="GeneID" id="300407215"/>
<proteinExistence type="predicted"/>
<evidence type="ECO:0000313" key="1">
    <source>
        <dbReference type="EMBL" id="VVE57789.1"/>
    </source>
</evidence>
<dbReference type="RefSeq" id="WP_150682405.1">
    <property type="nucleotide sequence ID" value="NZ_CABPSK010000008.1"/>
</dbReference>
<reference evidence="1 2" key="1">
    <citation type="submission" date="2019-08" db="EMBL/GenBank/DDBJ databases">
        <authorList>
            <person name="Peeters C."/>
        </authorList>
    </citation>
    <scope>NUCLEOTIDE SEQUENCE [LARGE SCALE GENOMIC DNA]</scope>
    <source>
        <strain evidence="1 2">LMG 31114</strain>
    </source>
</reference>
<evidence type="ECO:0000313" key="2">
    <source>
        <dbReference type="Proteomes" id="UP000366945"/>
    </source>
</evidence>
<protein>
    <submittedName>
        <fullName evidence="1">Uncharacterized protein</fullName>
    </submittedName>
</protein>